<sequence length="138" mass="15497">DSQGRSRSYSNQGQVNKTSGSYFGFNKPSDSSSGRYGYDKPSGYYGFNKPKTSNSSSSPEHFGCNTSTSTDMLRNPSYCGYNKPVIEALSQPEYLEQAKSVEPTERFRPNQHKHEPVRYHSSDRAKSLEPIGHPIFNK</sequence>
<reference evidence="2" key="1">
    <citation type="submission" date="2014-12" db="EMBL/GenBank/DDBJ databases">
        <title>Insight into the proteome of Arion vulgaris.</title>
        <authorList>
            <person name="Aradska J."/>
            <person name="Bulat T."/>
            <person name="Smidak R."/>
            <person name="Sarate P."/>
            <person name="Gangsoo J."/>
            <person name="Sialana F."/>
            <person name="Bilban M."/>
            <person name="Lubec G."/>
        </authorList>
    </citation>
    <scope>NUCLEOTIDE SEQUENCE</scope>
    <source>
        <tissue evidence="2">Skin</tissue>
    </source>
</reference>
<feature type="region of interest" description="Disordered" evidence="1">
    <location>
        <begin position="100"/>
        <end position="138"/>
    </location>
</feature>
<proteinExistence type="predicted"/>
<feature type="compositionally biased region" description="Basic and acidic residues" evidence="1">
    <location>
        <begin position="102"/>
        <end position="127"/>
    </location>
</feature>
<evidence type="ECO:0000313" key="2">
    <source>
        <dbReference type="EMBL" id="CEK63317.1"/>
    </source>
</evidence>
<evidence type="ECO:0000256" key="1">
    <source>
        <dbReference type="SAM" id="MobiDB-lite"/>
    </source>
</evidence>
<protein>
    <submittedName>
        <fullName evidence="2">Uncharacterized protein</fullName>
    </submittedName>
</protein>
<dbReference type="EMBL" id="HACG01016452">
    <property type="protein sequence ID" value="CEK63317.1"/>
    <property type="molecule type" value="Transcribed_RNA"/>
</dbReference>
<name>A0A0B6Z4L1_9EUPU</name>
<feature type="non-terminal residue" evidence="2">
    <location>
        <position position="1"/>
    </location>
</feature>
<feature type="compositionally biased region" description="Polar residues" evidence="1">
    <location>
        <begin position="1"/>
        <end position="21"/>
    </location>
</feature>
<dbReference type="AlphaFoldDB" id="A0A0B6Z4L1"/>
<organism evidence="2">
    <name type="scientific">Arion vulgaris</name>
    <dbReference type="NCBI Taxonomy" id="1028688"/>
    <lineage>
        <taxon>Eukaryota</taxon>
        <taxon>Metazoa</taxon>
        <taxon>Spiralia</taxon>
        <taxon>Lophotrochozoa</taxon>
        <taxon>Mollusca</taxon>
        <taxon>Gastropoda</taxon>
        <taxon>Heterobranchia</taxon>
        <taxon>Euthyneura</taxon>
        <taxon>Panpulmonata</taxon>
        <taxon>Eupulmonata</taxon>
        <taxon>Stylommatophora</taxon>
        <taxon>Helicina</taxon>
        <taxon>Arionoidea</taxon>
        <taxon>Arionidae</taxon>
        <taxon>Arion</taxon>
    </lineage>
</organism>
<accession>A0A0B6Z4L1</accession>
<feature type="region of interest" description="Disordered" evidence="1">
    <location>
        <begin position="1"/>
        <end position="75"/>
    </location>
</feature>
<feature type="non-terminal residue" evidence="2">
    <location>
        <position position="138"/>
    </location>
</feature>
<gene>
    <name evidence="2" type="primary">ORF47897</name>
</gene>